<dbReference type="AlphaFoldDB" id="A0A317T8I6"/>
<name>A0A317T8I6_9CHLB</name>
<dbReference type="OrthoDB" id="598511at2"/>
<dbReference type="Proteomes" id="UP000246278">
    <property type="component" value="Unassembled WGS sequence"/>
</dbReference>
<evidence type="ECO:0000256" key="1">
    <source>
        <dbReference type="SAM" id="MobiDB-lite"/>
    </source>
</evidence>
<evidence type="ECO:0000313" key="3">
    <source>
        <dbReference type="Proteomes" id="UP000246278"/>
    </source>
</evidence>
<evidence type="ECO:0000313" key="2">
    <source>
        <dbReference type="EMBL" id="PWW82057.1"/>
    </source>
</evidence>
<proteinExistence type="predicted"/>
<dbReference type="EMBL" id="PDNZ01000004">
    <property type="protein sequence ID" value="PWW82057.1"/>
    <property type="molecule type" value="Genomic_DNA"/>
</dbReference>
<protein>
    <submittedName>
        <fullName evidence="2">Uncharacterized protein</fullName>
    </submittedName>
</protein>
<comment type="caution">
    <text evidence="2">The sequence shown here is derived from an EMBL/GenBank/DDBJ whole genome shotgun (WGS) entry which is preliminary data.</text>
</comment>
<keyword evidence="3" id="KW-1185">Reference proteome</keyword>
<organism evidence="2 3">
    <name type="scientific">Prosthecochloris marina</name>
    <dbReference type="NCBI Taxonomy" id="2017681"/>
    <lineage>
        <taxon>Bacteria</taxon>
        <taxon>Pseudomonadati</taxon>
        <taxon>Chlorobiota</taxon>
        <taxon>Chlorobiia</taxon>
        <taxon>Chlorobiales</taxon>
        <taxon>Chlorobiaceae</taxon>
        <taxon>Prosthecochloris</taxon>
    </lineage>
</organism>
<feature type="region of interest" description="Disordered" evidence="1">
    <location>
        <begin position="1"/>
        <end position="32"/>
    </location>
</feature>
<dbReference type="RefSeq" id="WP_110023193.1">
    <property type="nucleotide sequence ID" value="NZ_PDNZ01000004.1"/>
</dbReference>
<accession>A0A317T8I6</accession>
<sequence>MIELEPDEKHNDHGTSAQNRERSDMGTTRPPAIDDLRFFVKGSLSLFAKFVHDVDWFLTKIKSGDRS</sequence>
<feature type="compositionally biased region" description="Basic and acidic residues" evidence="1">
    <location>
        <begin position="7"/>
        <end position="24"/>
    </location>
</feature>
<reference evidence="3" key="1">
    <citation type="submission" date="2017-10" db="EMBL/GenBank/DDBJ databases">
        <authorList>
            <person name="Gaisin V.A."/>
            <person name="Rysina M.S."/>
            <person name="Grouzdev D.S."/>
        </authorList>
    </citation>
    <scope>NUCLEOTIDE SEQUENCE [LARGE SCALE GENOMIC DNA]</scope>
    <source>
        <strain evidence="3">V1</strain>
    </source>
</reference>
<gene>
    <name evidence="2" type="ORF">CR164_06875</name>
</gene>